<feature type="transmembrane region" description="Helical" evidence="11">
    <location>
        <begin position="2059"/>
        <end position="2078"/>
    </location>
</feature>
<dbReference type="GO" id="GO:0005886">
    <property type="term" value="C:plasma membrane"/>
    <property type="evidence" value="ECO:0007669"/>
    <property type="project" value="TreeGrafter"/>
</dbReference>
<dbReference type="InterPro" id="IPR003440">
    <property type="entry name" value="Glyco_trans_48_dom"/>
</dbReference>
<evidence type="ECO:0000256" key="3">
    <source>
        <dbReference type="ARBA" id="ARBA00012589"/>
    </source>
</evidence>
<keyword evidence="8 11" id="KW-0472">Membrane</keyword>
<evidence type="ECO:0000256" key="8">
    <source>
        <dbReference type="ARBA" id="ARBA00023136"/>
    </source>
</evidence>
<keyword evidence="6 11" id="KW-0812">Transmembrane</keyword>
<evidence type="ECO:0000256" key="7">
    <source>
        <dbReference type="ARBA" id="ARBA00022989"/>
    </source>
</evidence>
<reference evidence="13" key="1">
    <citation type="submission" date="2021-02" db="EMBL/GenBank/DDBJ databases">
        <authorList>
            <person name="Dougan E. K."/>
            <person name="Rhodes N."/>
            <person name="Thang M."/>
            <person name="Chan C."/>
        </authorList>
    </citation>
    <scope>NUCLEOTIDE SEQUENCE</scope>
</reference>
<proteinExistence type="inferred from homology"/>
<feature type="compositionally biased region" description="Low complexity" evidence="10">
    <location>
        <begin position="2132"/>
        <end position="2160"/>
    </location>
</feature>
<dbReference type="Pfam" id="PF14288">
    <property type="entry name" value="FKS1_dom1"/>
    <property type="match status" value="1"/>
</dbReference>
<feature type="transmembrane region" description="Helical" evidence="11">
    <location>
        <begin position="397"/>
        <end position="420"/>
    </location>
</feature>
<protein>
    <recommendedName>
        <fullName evidence="3">1,3-beta-glucan synthase</fullName>
        <ecNumber evidence="3">2.4.1.34</ecNumber>
    </recommendedName>
</protein>
<evidence type="ECO:0000256" key="4">
    <source>
        <dbReference type="ARBA" id="ARBA00022676"/>
    </source>
</evidence>
<evidence type="ECO:0000313" key="14">
    <source>
        <dbReference type="Proteomes" id="UP000626109"/>
    </source>
</evidence>
<feature type="transmembrane region" description="Helical" evidence="11">
    <location>
        <begin position="1750"/>
        <end position="1768"/>
    </location>
</feature>
<dbReference type="EMBL" id="CAJNNW010015008">
    <property type="protein sequence ID" value="CAE8657216.1"/>
    <property type="molecule type" value="Genomic_DNA"/>
</dbReference>
<dbReference type="GO" id="GO:0000148">
    <property type="term" value="C:1,3-beta-D-glucan synthase complex"/>
    <property type="evidence" value="ECO:0007669"/>
    <property type="project" value="InterPro"/>
</dbReference>
<dbReference type="GO" id="GO:0006075">
    <property type="term" value="P:(1-&gt;3)-beta-D-glucan biosynthetic process"/>
    <property type="evidence" value="ECO:0007669"/>
    <property type="project" value="InterPro"/>
</dbReference>
<dbReference type="InterPro" id="IPR014729">
    <property type="entry name" value="Rossmann-like_a/b/a_fold"/>
</dbReference>
<organism evidence="13 14">
    <name type="scientific">Polarella glacialis</name>
    <name type="common">Dinoflagellate</name>
    <dbReference type="NCBI Taxonomy" id="89957"/>
    <lineage>
        <taxon>Eukaryota</taxon>
        <taxon>Sar</taxon>
        <taxon>Alveolata</taxon>
        <taxon>Dinophyceae</taxon>
        <taxon>Suessiales</taxon>
        <taxon>Suessiaceae</taxon>
        <taxon>Polarella</taxon>
    </lineage>
</organism>
<dbReference type="InterPro" id="IPR015947">
    <property type="entry name" value="PUA-like_sf"/>
</dbReference>
<feature type="region of interest" description="Disordered" evidence="10">
    <location>
        <begin position="1948"/>
        <end position="1968"/>
    </location>
</feature>
<dbReference type="GO" id="GO:0003843">
    <property type="term" value="F:1,3-beta-D-glucan synthase activity"/>
    <property type="evidence" value="ECO:0007669"/>
    <property type="project" value="UniProtKB-EC"/>
</dbReference>
<feature type="transmembrane region" description="Helical" evidence="11">
    <location>
        <begin position="1976"/>
        <end position="1999"/>
    </location>
</feature>
<dbReference type="InterPro" id="IPR025980">
    <property type="entry name" value="ATP-Sase_PUA-like_dom"/>
</dbReference>
<dbReference type="Gene3D" id="3.10.400.10">
    <property type="entry name" value="Sulfate adenylyltransferase"/>
    <property type="match status" value="1"/>
</dbReference>
<dbReference type="Proteomes" id="UP000626109">
    <property type="component" value="Unassembled WGS sequence"/>
</dbReference>
<feature type="transmembrane region" description="Helical" evidence="11">
    <location>
        <begin position="1780"/>
        <end position="1800"/>
    </location>
</feature>
<evidence type="ECO:0000313" key="13">
    <source>
        <dbReference type="EMBL" id="CAE8657216.1"/>
    </source>
</evidence>
<evidence type="ECO:0000256" key="6">
    <source>
        <dbReference type="ARBA" id="ARBA00022692"/>
    </source>
</evidence>
<dbReference type="SMART" id="SM01205">
    <property type="entry name" value="FKS1_dom1"/>
    <property type="match status" value="1"/>
</dbReference>
<feature type="transmembrane region" description="Helical" evidence="11">
    <location>
        <begin position="1680"/>
        <end position="1700"/>
    </location>
</feature>
<keyword evidence="5" id="KW-0808">Transferase</keyword>
<dbReference type="PANTHER" id="PTHR12741:SF48">
    <property type="entry name" value="1,3-BETA-GLUCAN SYNTHASE COMPONENT FKS1-RELATED"/>
    <property type="match status" value="1"/>
</dbReference>
<feature type="transmembrane region" description="Helical" evidence="11">
    <location>
        <begin position="814"/>
        <end position="832"/>
    </location>
</feature>
<dbReference type="SUPFAM" id="SSF52374">
    <property type="entry name" value="Nucleotidylyl transferase"/>
    <property type="match status" value="1"/>
</dbReference>
<dbReference type="Pfam" id="PF14306">
    <property type="entry name" value="PUA_2"/>
    <property type="match status" value="1"/>
</dbReference>
<dbReference type="GO" id="GO:0004781">
    <property type="term" value="F:sulfate adenylyltransferase (ATP) activity"/>
    <property type="evidence" value="ECO:0007669"/>
    <property type="project" value="InterPro"/>
</dbReference>
<evidence type="ECO:0000256" key="2">
    <source>
        <dbReference type="ARBA" id="ARBA00009040"/>
    </source>
</evidence>
<feature type="domain" description="1,3-beta-glucan synthase component FKS1-like" evidence="12">
    <location>
        <begin position="596"/>
        <end position="727"/>
    </location>
</feature>
<dbReference type="Pfam" id="PF02364">
    <property type="entry name" value="Glucan_synthase"/>
    <property type="match status" value="1"/>
</dbReference>
<gene>
    <name evidence="13" type="ORF">PGLA2088_LOCUS12689</name>
</gene>
<dbReference type="PANTHER" id="PTHR12741">
    <property type="entry name" value="LYST-INTERACTING PROTEIN LIP5 DOPAMINE RESPONSIVE PROTEIN DRG-1"/>
    <property type="match status" value="1"/>
</dbReference>
<evidence type="ECO:0000256" key="5">
    <source>
        <dbReference type="ARBA" id="ARBA00022679"/>
    </source>
</evidence>
<sequence>MDETAYKSVVKDMRLPEKQLFGLPVVLDMHEVGVKTGDKVLLRWAGEDVAVLEASSIYKPNKVLEAKECYGTASLEHPTVFSMVSEQGSTYVGGKIHGLKLPTFRYPVQTPSQVRATLPAGKDVVAFQNRNPIHRAHFELLKCAQKDVKDSILLVHPTCGPTQPGDIDGLVRIATYEALKTETAKEFPMFRWAYLPYSMKMAGPREAIQHMIIRKNYGATHFIIGRDMAGTKSTVSGDDFYGAYDAQDIGKKFSAELGVTVAHYENMASRARLELCVFVRRRMASLPASHCALPSYGVEQLKELQKLNCDRVRSAILNFESMQSAQSDLQAQLWKQKGDTATALCEQSKNSLIAGDAATAADYAVQAWGQGIMNGTVCCTMTTPPFCLDSAISGSTLAVYALFGWLTLMFLGSMIASCVVRTREGRVEEEETVAALPPGSPLAGAGGASGELGRRLLSHWMDSHCLRVLPGAKQFAEATSSLFGALHERFDFQQDNVHNQFDHLLSLWRSHCSNVADREVQEGVRVDESKLLYEAIGDMHAELLEGFTLWRSKFADSDGSGFPEREDHEKPPLGDIKWTPLTASTCGSEVSAAVAMKQLAEIATYLLVWGEGGNVRFMPEVLYFIVELALASTGSALELYGGAPRVSAYRSGEPFRSSCFLAKIIRPIYKVVFDEWYQEVTVAKNGKDSKQLRKGYEAFLPPDVANYDDWDEVFCDPARLAEGLKLKNGKKFFNELHGARFSSLHEVDWAQSLNRWQTKTHREVHSLWGVFATTHRIWLVHGILFFTGVCIVAGDPPQAAYGKLLMGGNSTPERFATIGLLVPFHAILWSFARYHTTGSGIRRRLIGGQCVLATLGRYALWFGPVLTYSLLRYLTFKGDFNVTIGAVLMLHFFVSGAGFISHLGFSDRHYDVLFPATTVPKNLHIIRYTFWFCVLGLKFLLGLTIFRAVYVQCEELQLVMLGHQSWTEIRLAHHSAAWGSGALEWMLLWFTTFFLFCGDTQMWFCIGCTVLGVGTALVQRSCEVVGFCTEDAVSKIPERYSKRLLSFAFEQAPGHEMASAFPVIWDRIIEYMRYEDKINSKTMASQSFIHRDGSRAIQWDMLSEPVKPEPQRVNIPKMFNHKNIVEIGLSHYCCVPDKDWVKNPEIQWRFMALSRGLGLPIPSPFRVPYIPTLSVCIPHYSEDILLTKASLYKKSPDGTVSFIDWLQERYSDEWDAFTEQMIRKSTEDWNKGNEWELYSGTQWEKICVWASMRMQTLWRTVAGMTLYYRALQCHYEIQGDRSSALGRPDIWNPADCFTCLVSMQIYKFFNATQLAHTNKMFKKFPSSLKVAFIDHEDKNINADADLMHRRQARRYFSCLIDGSCKDNGDRKEPRYRIELPGFPILGDGKGDNQNHAIPFMRGTICQCIDMNQGAYFEQMMMLPCVLGEFRTAARGHSGAKRIVGFPEHITSDIGTVGELAAGSEVAFGTLLQRSYAVLGARMHYGHPDMMNKQYMMQQGGVSKATKTLNLSEDIFAGMDFTLRGNERTIRHCEYFHVGKGRDLGFNSVLGFFSKLASGAGEQILTRQMFRLGQVLPLPECFTFYYAHVGYYLTQCFISWAMPIMVFTWSVVLAGDCEKNFRAFETYCPRVPAAQIMAQTLAIWYSWVLVLFLVASSMPLFVEMWMERSFKIACIRFIKQYATCSFLLFVFQAKIIGYYVLNELRYGGATYVATGRGLPTDRRSFIGLPLGDGSWKLREYGGLYLDYAVQAYYDGMNLLGLAILVLLLGGVSDANGHSGSLIFTWVCIGLTVISWLQAPFIFNPYQFRLDSVKSDLTAWVGFFFMDDGKNWVEWYDKMQLQPRQGFVKSVVDINFFLACFALAVWFAIVNHKVTMLSGIYSGYPYMEKLQILSLLPPIGFSLAFCIVLVIVQSIRAASAGKEESSDSEDESAAPAAVIPHARLTDTVVRRRPRAAPSSSDEESSACRPAPKNCPKTIPLASISGVVVVLQVIEAFVPLHVTHGTGWWKVKVAGLFLKLIFFELVLYLAEGTLRSRCANRIPALLKPLDLWVHANRMFRDIFTSAFIFLTLLPYVLINVLNECVLPRFNIHHVLIYRDPGHTGRLQTDTHDSDSDSDTDESDTDVEAAEPLRPRPSASIPAAASASVVVPTPGPPTGTVRFG</sequence>
<feature type="region of interest" description="Disordered" evidence="10">
    <location>
        <begin position="2103"/>
        <end position="2160"/>
    </location>
</feature>
<evidence type="ECO:0000259" key="12">
    <source>
        <dbReference type="SMART" id="SM01205"/>
    </source>
</evidence>
<feature type="transmembrane region" description="Helical" evidence="11">
    <location>
        <begin position="1641"/>
        <end position="1660"/>
    </location>
</feature>
<feature type="transmembrane region" description="Helical" evidence="11">
    <location>
        <begin position="925"/>
        <end position="950"/>
    </location>
</feature>
<comment type="subcellular location">
    <subcellularLocation>
        <location evidence="1">Membrane</location>
        <topology evidence="1">Multi-pass membrane protein</topology>
    </subcellularLocation>
</comment>
<name>A0A813ITN4_POLGL</name>
<comment type="similarity">
    <text evidence="2">Belongs to the glycosyltransferase 48 family.</text>
</comment>
<feature type="compositionally biased region" description="Acidic residues" evidence="10">
    <location>
        <begin position="2112"/>
        <end position="2125"/>
    </location>
</feature>
<accession>A0A813ITN4</accession>
<feature type="transmembrane region" description="Helical" evidence="11">
    <location>
        <begin position="1888"/>
        <end position="1910"/>
    </location>
</feature>
<evidence type="ECO:0000256" key="11">
    <source>
        <dbReference type="SAM" id="Phobius"/>
    </source>
</evidence>
<dbReference type="Pfam" id="PF01747">
    <property type="entry name" value="ATP-sulfurylase"/>
    <property type="match status" value="1"/>
</dbReference>
<comment type="caution">
    <text evidence="13">The sequence shown here is derived from an EMBL/GenBank/DDBJ whole genome shotgun (WGS) entry which is preliminary data.</text>
</comment>
<dbReference type="InterPro" id="IPR026899">
    <property type="entry name" value="FKS1-like_dom1"/>
</dbReference>
<evidence type="ECO:0000256" key="1">
    <source>
        <dbReference type="ARBA" id="ARBA00004141"/>
    </source>
</evidence>
<dbReference type="SUPFAM" id="SSF88697">
    <property type="entry name" value="PUA domain-like"/>
    <property type="match status" value="1"/>
</dbReference>
<dbReference type="Gene3D" id="3.40.50.620">
    <property type="entry name" value="HUPs"/>
    <property type="match status" value="1"/>
</dbReference>
<feature type="transmembrane region" description="Helical" evidence="11">
    <location>
        <begin position="882"/>
        <end position="905"/>
    </location>
</feature>
<feature type="transmembrane region" description="Helical" evidence="11">
    <location>
        <begin position="844"/>
        <end position="862"/>
    </location>
</feature>
<dbReference type="EC" id="2.4.1.34" evidence="3"/>
<evidence type="ECO:0000256" key="9">
    <source>
        <dbReference type="ARBA" id="ARBA00047777"/>
    </source>
</evidence>
<feature type="transmembrane region" description="Helical" evidence="11">
    <location>
        <begin position="1845"/>
        <end position="1868"/>
    </location>
</feature>
<comment type="catalytic activity">
    <reaction evidence="9">
        <text>[(1-&gt;3)-beta-D-glucosyl](n) + UDP-alpha-D-glucose = [(1-&gt;3)-beta-D-glucosyl](n+1) + UDP + H(+)</text>
        <dbReference type="Rhea" id="RHEA:21476"/>
        <dbReference type="Rhea" id="RHEA-COMP:11146"/>
        <dbReference type="Rhea" id="RHEA-COMP:14303"/>
        <dbReference type="ChEBI" id="CHEBI:15378"/>
        <dbReference type="ChEBI" id="CHEBI:37671"/>
        <dbReference type="ChEBI" id="CHEBI:58223"/>
        <dbReference type="ChEBI" id="CHEBI:58885"/>
        <dbReference type="EC" id="2.4.1.34"/>
    </reaction>
</comment>
<feature type="transmembrane region" description="Helical" evidence="11">
    <location>
        <begin position="2005"/>
        <end position="2027"/>
    </location>
</feature>
<keyword evidence="4" id="KW-0328">Glycosyltransferase</keyword>
<feature type="transmembrane region" description="Helical" evidence="11">
    <location>
        <begin position="777"/>
        <end position="794"/>
    </location>
</feature>
<keyword evidence="7 11" id="KW-1133">Transmembrane helix</keyword>
<dbReference type="InterPro" id="IPR024951">
    <property type="entry name" value="Sulfurylase_cat_dom"/>
</dbReference>
<evidence type="ECO:0000256" key="10">
    <source>
        <dbReference type="SAM" id="MobiDB-lite"/>
    </source>
</evidence>